<dbReference type="PANTHER" id="PTHR41523:SF7">
    <property type="entry name" value="HISTIDINE KINASE"/>
    <property type="match status" value="1"/>
</dbReference>
<dbReference type="Gene3D" id="3.30.450.20">
    <property type="entry name" value="PAS domain"/>
    <property type="match status" value="1"/>
</dbReference>
<evidence type="ECO:0000256" key="2">
    <source>
        <dbReference type="ARBA" id="ARBA00012438"/>
    </source>
</evidence>
<dbReference type="Pfam" id="PF07536">
    <property type="entry name" value="HWE_HK"/>
    <property type="match status" value="1"/>
</dbReference>
<dbReference type="AlphaFoldDB" id="A0A9X1IJP5"/>
<evidence type="ECO:0000256" key="5">
    <source>
        <dbReference type="ARBA" id="ARBA00022741"/>
    </source>
</evidence>
<dbReference type="CDD" id="cd18773">
    <property type="entry name" value="PDC1_HK_sensor"/>
    <property type="match status" value="1"/>
</dbReference>
<keyword evidence="7" id="KW-0067">ATP-binding</keyword>
<comment type="caution">
    <text evidence="11">The sequence shown here is derived from an EMBL/GenBank/DDBJ whole genome shotgun (WGS) entry which is preliminary data.</text>
</comment>
<protein>
    <recommendedName>
        <fullName evidence="2">histidine kinase</fullName>
        <ecNumber evidence="2">2.7.13.3</ecNumber>
    </recommendedName>
</protein>
<gene>
    <name evidence="11" type="ORF">LHA35_27210</name>
</gene>
<evidence type="ECO:0000256" key="6">
    <source>
        <dbReference type="ARBA" id="ARBA00022777"/>
    </source>
</evidence>
<dbReference type="InterPro" id="IPR036890">
    <property type="entry name" value="HATPase_C_sf"/>
</dbReference>
<dbReference type="PANTHER" id="PTHR41523">
    <property type="entry name" value="TWO-COMPONENT SYSTEM SENSOR PROTEIN"/>
    <property type="match status" value="1"/>
</dbReference>
<feature type="domain" description="Signal transduction histidine kinase HWE region" evidence="10">
    <location>
        <begin position="377"/>
        <end position="460"/>
    </location>
</feature>
<dbReference type="SMART" id="SM00911">
    <property type="entry name" value="HWE_HK"/>
    <property type="match status" value="1"/>
</dbReference>
<keyword evidence="9" id="KW-0812">Transmembrane</keyword>
<comment type="catalytic activity">
    <reaction evidence="1">
        <text>ATP + protein L-histidine = ADP + protein N-phospho-L-histidine.</text>
        <dbReference type="EC" id="2.7.13.3"/>
    </reaction>
</comment>
<keyword evidence="12" id="KW-1185">Reference proteome</keyword>
<keyword evidence="3" id="KW-0597">Phosphoprotein</keyword>
<sequence>MILTAMGRPALQAAAPRKERGKGRSPWTPTLRGDLLLLVALLAFALLALAALVVWEDYRGNRDRAEGQLRDQAVALARVVDREFDRAEVALQVLAASSALARGELGAFEAEARAASGQLGGELITLTAPDGRDILSTAWAPGERRPAVQASPTALRALAIAGPAISNLHWGPATGGLVASVAVPVISRNGSATPAYALRLSLRRDRLARILAGQGGMPGWEGAVLDRRGHFVARTRHDAELAGHPAPPGLVAALATAESGIIEGQAMPEGVPAVTAYARSPATGYAVLVSVPEQTFRAPLFTALLRTLGAGALFTAVGLALALLLVRRVVASLHGLQALGQGGGSGEPLPTAGLREVDDAARALAEAHQRQALLVEELNHRVKNTLATVQSLAAQTLRSAGGDTARFTHDFGQRLQALATAHDLLRAQSWAGADLAAVVHAALNPWICGDKARITVAGPKGIALAPRQALAVVLALHELATNAVKYGALSHAAGRVTFCWSRGTDGEVLACWTETGGPPITSPPQRRGFGTRLLERALARDLGPGAAVELHFQPTGLHAALRFSPDLAFGGS</sequence>
<evidence type="ECO:0000256" key="3">
    <source>
        <dbReference type="ARBA" id="ARBA00022553"/>
    </source>
</evidence>
<feature type="transmembrane region" description="Helical" evidence="9">
    <location>
        <begin position="35"/>
        <end position="55"/>
    </location>
</feature>
<evidence type="ECO:0000256" key="9">
    <source>
        <dbReference type="SAM" id="Phobius"/>
    </source>
</evidence>
<accession>A0A9X1IJP5</accession>
<evidence type="ECO:0000313" key="12">
    <source>
        <dbReference type="Proteomes" id="UP001139311"/>
    </source>
</evidence>
<name>A0A9X1IJP5_9PROT</name>
<evidence type="ECO:0000256" key="7">
    <source>
        <dbReference type="ARBA" id="ARBA00022840"/>
    </source>
</evidence>
<dbReference type="RefSeq" id="WP_226614294.1">
    <property type="nucleotide sequence ID" value="NZ_JAJAQI010000092.1"/>
</dbReference>
<dbReference type="GO" id="GO:0005524">
    <property type="term" value="F:ATP binding"/>
    <property type="evidence" value="ECO:0007669"/>
    <property type="project" value="UniProtKB-KW"/>
</dbReference>
<keyword evidence="9" id="KW-0472">Membrane</keyword>
<dbReference type="GO" id="GO:0004673">
    <property type="term" value="F:protein histidine kinase activity"/>
    <property type="evidence" value="ECO:0007669"/>
    <property type="project" value="UniProtKB-EC"/>
</dbReference>
<feature type="region of interest" description="Disordered" evidence="8">
    <location>
        <begin position="1"/>
        <end position="26"/>
    </location>
</feature>
<evidence type="ECO:0000256" key="4">
    <source>
        <dbReference type="ARBA" id="ARBA00022679"/>
    </source>
</evidence>
<keyword evidence="9" id="KW-1133">Transmembrane helix</keyword>
<dbReference type="CDD" id="cd18774">
    <property type="entry name" value="PDC2_HK_sensor"/>
    <property type="match status" value="1"/>
</dbReference>
<dbReference type="EC" id="2.7.13.3" evidence="2"/>
<reference evidence="11" key="1">
    <citation type="submission" date="2021-10" db="EMBL/GenBank/DDBJ databases">
        <title>Roseicella aerolatum sp. nov., isolated from aerosols of e-waste dismantling site.</title>
        <authorList>
            <person name="Qin T."/>
        </authorList>
    </citation>
    <scope>NUCLEOTIDE SEQUENCE</scope>
    <source>
        <strain evidence="11">GB24</strain>
    </source>
</reference>
<dbReference type="Proteomes" id="UP001139311">
    <property type="component" value="Unassembled WGS sequence"/>
</dbReference>
<keyword evidence="4" id="KW-0808">Transferase</keyword>
<evidence type="ECO:0000259" key="10">
    <source>
        <dbReference type="SMART" id="SM00911"/>
    </source>
</evidence>
<feature type="transmembrane region" description="Helical" evidence="9">
    <location>
        <begin position="303"/>
        <end position="326"/>
    </location>
</feature>
<evidence type="ECO:0000256" key="1">
    <source>
        <dbReference type="ARBA" id="ARBA00000085"/>
    </source>
</evidence>
<proteinExistence type="predicted"/>
<dbReference type="InterPro" id="IPR011102">
    <property type="entry name" value="Sig_transdc_His_kinase_HWE"/>
</dbReference>
<keyword evidence="6" id="KW-0418">Kinase</keyword>
<dbReference type="Gene3D" id="3.30.565.10">
    <property type="entry name" value="Histidine kinase-like ATPase, C-terminal domain"/>
    <property type="match status" value="1"/>
</dbReference>
<evidence type="ECO:0000256" key="8">
    <source>
        <dbReference type="SAM" id="MobiDB-lite"/>
    </source>
</evidence>
<dbReference type="EMBL" id="JAJAQI010000092">
    <property type="protein sequence ID" value="MCB4825404.1"/>
    <property type="molecule type" value="Genomic_DNA"/>
</dbReference>
<organism evidence="11 12">
    <name type="scientific">Roseicella aerolata</name>
    <dbReference type="NCBI Taxonomy" id="2883479"/>
    <lineage>
        <taxon>Bacteria</taxon>
        <taxon>Pseudomonadati</taxon>
        <taxon>Pseudomonadota</taxon>
        <taxon>Alphaproteobacteria</taxon>
        <taxon>Acetobacterales</taxon>
        <taxon>Roseomonadaceae</taxon>
        <taxon>Roseicella</taxon>
    </lineage>
</organism>
<keyword evidence="5" id="KW-0547">Nucleotide-binding</keyword>
<evidence type="ECO:0000313" key="11">
    <source>
        <dbReference type="EMBL" id="MCB4825404.1"/>
    </source>
</evidence>